<reference evidence="1" key="1">
    <citation type="submission" date="2018-02" db="EMBL/GenBank/DDBJ databases">
        <title>Rhizophora mucronata_Transcriptome.</title>
        <authorList>
            <person name="Meera S.P."/>
            <person name="Sreeshan A."/>
            <person name="Augustine A."/>
        </authorList>
    </citation>
    <scope>NUCLEOTIDE SEQUENCE</scope>
    <source>
        <tissue evidence="1">Leaf</tissue>
    </source>
</reference>
<name>A0A2P2Q9N3_RHIMU</name>
<organism evidence="1">
    <name type="scientific">Rhizophora mucronata</name>
    <name type="common">Asiatic mangrove</name>
    <dbReference type="NCBI Taxonomy" id="61149"/>
    <lineage>
        <taxon>Eukaryota</taxon>
        <taxon>Viridiplantae</taxon>
        <taxon>Streptophyta</taxon>
        <taxon>Embryophyta</taxon>
        <taxon>Tracheophyta</taxon>
        <taxon>Spermatophyta</taxon>
        <taxon>Magnoliopsida</taxon>
        <taxon>eudicotyledons</taxon>
        <taxon>Gunneridae</taxon>
        <taxon>Pentapetalae</taxon>
        <taxon>rosids</taxon>
        <taxon>fabids</taxon>
        <taxon>Malpighiales</taxon>
        <taxon>Rhizophoraceae</taxon>
        <taxon>Rhizophora</taxon>
    </lineage>
</organism>
<sequence length="28" mass="3134">MLLTIVPISASKMCLNASLRFLKLNGLW</sequence>
<protein>
    <submittedName>
        <fullName evidence="1">Uncharacterized protein</fullName>
    </submittedName>
</protein>
<dbReference type="AlphaFoldDB" id="A0A2P2Q9N3"/>
<dbReference type="EMBL" id="GGEC01083201">
    <property type="protein sequence ID" value="MBX63685.1"/>
    <property type="molecule type" value="Transcribed_RNA"/>
</dbReference>
<proteinExistence type="predicted"/>
<evidence type="ECO:0000313" key="1">
    <source>
        <dbReference type="EMBL" id="MBX63685.1"/>
    </source>
</evidence>
<accession>A0A2P2Q9N3</accession>